<proteinExistence type="predicted"/>
<organism evidence="1 2">
    <name type="scientific">Thermoclostridium stercorarium subsp. thermolacticum DSM 2910</name>
    <dbReference type="NCBI Taxonomy" id="1121336"/>
    <lineage>
        <taxon>Bacteria</taxon>
        <taxon>Bacillati</taxon>
        <taxon>Bacillota</taxon>
        <taxon>Clostridia</taxon>
        <taxon>Eubacteriales</taxon>
        <taxon>Oscillospiraceae</taxon>
        <taxon>Thermoclostridium</taxon>
    </lineage>
</organism>
<dbReference type="AlphaFoldDB" id="A0A1B1YG57"/>
<reference evidence="1 2" key="1">
    <citation type="submission" date="2016-02" db="EMBL/GenBank/DDBJ databases">
        <title>Comparison of Clostridium stercorarium subspecies using comparative genomics and transcriptomics.</title>
        <authorList>
            <person name="Schellenberg J."/>
            <person name="Thallinger G."/>
            <person name="Levin D.B."/>
            <person name="Zhang X."/>
            <person name="Alvare G."/>
            <person name="Fristensky B."/>
            <person name="Sparling R."/>
        </authorList>
    </citation>
    <scope>NUCLEOTIDE SEQUENCE [LARGE SCALE GENOMIC DNA]</scope>
    <source>
        <strain evidence="1 2">DSM 2910</strain>
    </source>
</reference>
<dbReference type="EMBL" id="CP014672">
    <property type="protein sequence ID" value="ANW99735.1"/>
    <property type="molecule type" value="Genomic_DNA"/>
</dbReference>
<evidence type="ECO:0000313" key="1">
    <source>
        <dbReference type="EMBL" id="ANW99735.1"/>
    </source>
</evidence>
<gene>
    <name evidence="1" type="ORF">CSTERTH_12160</name>
</gene>
<name>A0A1B1YG57_THEST</name>
<evidence type="ECO:0000313" key="2">
    <source>
        <dbReference type="Proteomes" id="UP000092971"/>
    </source>
</evidence>
<protein>
    <submittedName>
        <fullName evidence="1">Uncharacterized protein</fullName>
    </submittedName>
</protein>
<accession>A0A1B1YG57</accession>
<dbReference type="Proteomes" id="UP000092971">
    <property type="component" value="Chromosome"/>
</dbReference>
<sequence>MFMGQSMDDKIRQITDMLNNPDAQEGIRQLFSSLNRSQDYAPASYDGDYAGNAAENTGNAGQLMLRDTDWIRRIQNLLNQVNSIEDSRINLLNSIQPFLNPVRRERCATCLNILKIAGIIRNFTNNGGRLL</sequence>